<feature type="region of interest" description="Disordered" evidence="1">
    <location>
        <begin position="1"/>
        <end position="22"/>
    </location>
</feature>
<dbReference type="AlphaFoldDB" id="A0A2W1BQZ7"/>
<name>A0A2W1BQZ7_HELAM</name>
<gene>
    <name evidence="2" type="primary">HaOG205203</name>
    <name evidence="2" type="ORF">B5X24_HaOG205203</name>
</gene>
<protein>
    <submittedName>
        <fullName evidence="2">Uncharacterized protein</fullName>
    </submittedName>
</protein>
<dbReference type="Proteomes" id="UP000249218">
    <property type="component" value="Unassembled WGS sequence"/>
</dbReference>
<evidence type="ECO:0000313" key="3">
    <source>
        <dbReference type="Proteomes" id="UP000249218"/>
    </source>
</evidence>
<dbReference type="EMBL" id="KZ149971">
    <property type="protein sequence ID" value="PZC76064.1"/>
    <property type="molecule type" value="Genomic_DNA"/>
</dbReference>
<organism evidence="2 3">
    <name type="scientific">Helicoverpa armigera</name>
    <name type="common">Cotton bollworm</name>
    <name type="synonym">Heliothis armigera</name>
    <dbReference type="NCBI Taxonomy" id="29058"/>
    <lineage>
        <taxon>Eukaryota</taxon>
        <taxon>Metazoa</taxon>
        <taxon>Ecdysozoa</taxon>
        <taxon>Arthropoda</taxon>
        <taxon>Hexapoda</taxon>
        <taxon>Insecta</taxon>
        <taxon>Pterygota</taxon>
        <taxon>Neoptera</taxon>
        <taxon>Endopterygota</taxon>
        <taxon>Lepidoptera</taxon>
        <taxon>Glossata</taxon>
        <taxon>Ditrysia</taxon>
        <taxon>Noctuoidea</taxon>
        <taxon>Noctuidae</taxon>
        <taxon>Heliothinae</taxon>
        <taxon>Helicoverpa</taxon>
    </lineage>
</organism>
<keyword evidence="3" id="KW-1185">Reference proteome</keyword>
<evidence type="ECO:0000313" key="2">
    <source>
        <dbReference type="EMBL" id="PZC76064.1"/>
    </source>
</evidence>
<evidence type="ECO:0000256" key="1">
    <source>
        <dbReference type="SAM" id="MobiDB-lite"/>
    </source>
</evidence>
<accession>A0A2W1BQZ7</accession>
<proteinExistence type="predicted"/>
<reference evidence="2 3" key="1">
    <citation type="journal article" date="2017" name="BMC Biol.">
        <title>Genomic innovations, transcriptional plasticity and gene loss underlying the evolution and divergence of two highly polyphagous and invasive Helicoverpa pest species.</title>
        <authorList>
            <person name="Pearce S.L."/>
            <person name="Clarke D.F."/>
            <person name="East P.D."/>
            <person name="Elfekih S."/>
            <person name="Gordon K.H."/>
            <person name="Jermiin L.S."/>
            <person name="McGaughran A."/>
            <person name="Oakeshott J.G."/>
            <person name="Papanikolaou A."/>
            <person name="Perera O.P."/>
            <person name="Rane R.V."/>
            <person name="Richards S."/>
            <person name="Tay W.T."/>
            <person name="Walsh T.K."/>
            <person name="Anderson A."/>
            <person name="Anderson C.J."/>
            <person name="Asgari S."/>
            <person name="Board P.G."/>
            <person name="Bretschneider A."/>
            <person name="Campbell P.M."/>
            <person name="Chertemps T."/>
            <person name="Christeller J.T."/>
            <person name="Coppin C.W."/>
            <person name="Downes S.J."/>
            <person name="Duan G."/>
            <person name="Farnsworth C.A."/>
            <person name="Good R.T."/>
            <person name="Han L.B."/>
            <person name="Han Y.C."/>
            <person name="Hatje K."/>
            <person name="Horne I."/>
            <person name="Huang Y.P."/>
            <person name="Hughes D.S."/>
            <person name="Jacquin-Joly E."/>
            <person name="James W."/>
            <person name="Jhangiani S."/>
            <person name="Kollmar M."/>
            <person name="Kuwar S.S."/>
            <person name="Li S."/>
            <person name="Liu N.Y."/>
            <person name="Maibeche M.T."/>
            <person name="Miller J.R."/>
            <person name="Montagne N."/>
            <person name="Perry T."/>
            <person name="Qu J."/>
            <person name="Song S.V."/>
            <person name="Sutton G.G."/>
            <person name="Vogel H."/>
            <person name="Walenz B.P."/>
            <person name="Xu W."/>
            <person name="Zhang H.J."/>
            <person name="Zou Z."/>
            <person name="Batterham P."/>
            <person name="Edwards O.R."/>
            <person name="Feyereisen R."/>
            <person name="Gibbs R.A."/>
            <person name="Heckel D.G."/>
            <person name="McGrath A."/>
            <person name="Robin C."/>
            <person name="Scherer S.E."/>
            <person name="Worley K.C."/>
            <person name="Wu Y.D."/>
        </authorList>
    </citation>
    <scope>NUCLEOTIDE SEQUENCE [LARGE SCALE GENOMIC DNA]</scope>
    <source>
        <strain evidence="2">Harm_GR_Male_#8</strain>
        <tissue evidence="2">Whole organism</tissue>
    </source>
</reference>
<sequence>MAMGCGRASPRRHDGGGATLPLCQTPRMLTPQDFVRAVMHDNTNAVQGRCSGPGRVTHESSVVYLRPIGRRPIYYKLGSLGKLAALPANGQSSKYSILNIKSSYLHTKRGNCLQSP</sequence>